<gene>
    <name evidence="1" type="ORF">S01H4_55690</name>
</gene>
<proteinExistence type="predicted"/>
<protein>
    <submittedName>
        <fullName evidence="1">Uncharacterized protein</fullName>
    </submittedName>
</protein>
<name>X1DIM2_9ZZZZ</name>
<comment type="caution">
    <text evidence="1">The sequence shown here is derived from an EMBL/GenBank/DDBJ whole genome shotgun (WGS) entry which is preliminary data.</text>
</comment>
<sequence length="85" mass="9986">MEKKAMPGKSRPIPLRLSAENDAYVSKLKELREYSSMNLTINRIIENHRTAFEVYRLRAKARAKELRGKASKLMQDFDLQEKDME</sequence>
<evidence type="ECO:0000313" key="1">
    <source>
        <dbReference type="EMBL" id="GAH08130.1"/>
    </source>
</evidence>
<dbReference type="EMBL" id="BART01032175">
    <property type="protein sequence ID" value="GAH08130.1"/>
    <property type="molecule type" value="Genomic_DNA"/>
</dbReference>
<accession>X1DIM2</accession>
<organism evidence="1">
    <name type="scientific">marine sediment metagenome</name>
    <dbReference type="NCBI Taxonomy" id="412755"/>
    <lineage>
        <taxon>unclassified sequences</taxon>
        <taxon>metagenomes</taxon>
        <taxon>ecological metagenomes</taxon>
    </lineage>
</organism>
<reference evidence="1" key="1">
    <citation type="journal article" date="2014" name="Front. Microbiol.">
        <title>High frequency of phylogenetically diverse reductive dehalogenase-homologous genes in deep subseafloor sedimentary metagenomes.</title>
        <authorList>
            <person name="Kawai M."/>
            <person name="Futagami T."/>
            <person name="Toyoda A."/>
            <person name="Takaki Y."/>
            <person name="Nishi S."/>
            <person name="Hori S."/>
            <person name="Arai W."/>
            <person name="Tsubouchi T."/>
            <person name="Morono Y."/>
            <person name="Uchiyama I."/>
            <person name="Ito T."/>
            <person name="Fujiyama A."/>
            <person name="Inagaki F."/>
            <person name="Takami H."/>
        </authorList>
    </citation>
    <scope>NUCLEOTIDE SEQUENCE</scope>
    <source>
        <strain evidence="1">Expedition CK06-06</strain>
    </source>
</reference>
<dbReference type="AlphaFoldDB" id="X1DIM2"/>